<keyword evidence="2" id="KW-0539">Nucleus</keyword>
<dbReference type="Pfam" id="PF12157">
    <property type="entry name" value="DUF3591"/>
    <property type="match status" value="2"/>
</dbReference>
<feature type="region of interest" description="Disordered" evidence="3">
    <location>
        <begin position="77"/>
        <end position="161"/>
    </location>
</feature>
<dbReference type="GO" id="GO:0051123">
    <property type="term" value="P:RNA polymerase II preinitiation complex assembly"/>
    <property type="evidence" value="ECO:0007669"/>
    <property type="project" value="TreeGrafter"/>
</dbReference>
<evidence type="ECO:0000256" key="2">
    <source>
        <dbReference type="ARBA" id="ARBA00023242"/>
    </source>
</evidence>
<dbReference type="AlphaFoldDB" id="A0A0N0NLF8"/>
<keyword evidence="6" id="KW-1185">Reference proteome</keyword>
<dbReference type="GO" id="GO:0017025">
    <property type="term" value="F:TBP-class protein binding"/>
    <property type="evidence" value="ECO:0007669"/>
    <property type="project" value="InterPro"/>
</dbReference>
<feature type="compositionally biased region" description="Acidic residues" evidence="3">
    <location>
        <begin position="96"/>
        <end position="114"/>
    </location>
</feature>
<gene>
    <name evidence="5" type="ORF">AB675_5269</name>
</gene>
<dbReference type="GO" id="GO:0016251">
    <property type="term" value="F:RNA polymerase II general transcription initiation factor activity"/>
    <property type="evidence" value="ECO:0007669"/>
    <property type="project" value="InterPro"/>
</dbReference>
<evidence type="ECO:0000256" key="1">
    <source>
        <dbReference type="ARBA" id="ARBA00004123"/>
    </source>
</evidence>
<feature type="region of interest" description="Disordered" evidence="3">
    <location>
        <begin position="300"/>
        <end position="339"/>
    </location>
</feature>
<dbReference type="GeneID" id="28737348"/>
<evidence type="ECO:0000313" key="6">
    <source>
        <dbReference type="Proteomes" id="UP000038010"/>
    </source>
</evidence>
<dbReference type="STRING" id="1664694.A0A0N0NLF8"/>
<dbReference type="OrthoDB" id="5752at2759"/>
<dbReference type="PANTHER" id="PTHR13900">
    <property type="entry name" value="TRANSCRIPTION INITIATION FACTOR TFIID"/>
    <property type="match status" value="1"/>
</dbReference>
<dbReference type="PANTHER" id="PTHR13900:SF0">
    <property type="entry name" value="TRANSCRIPTION INITIATION FACTOR TFIID SUBUNIT 1"/>
    <property type="match status" value="1"/>
</dbReference>
<feature type="domain" description="Transcription initiation factor TFIID subunit 1 histone acetyltransferase" evidence="4">
    <location>
        <begin position="468"/>
        <end position="755"/>
    </location>
</feature>
<dbReference type="GO" id="GO:0005669">
    <property type="term" value="C:transcription factor TFIID complex"/>
    <property type="evidence" value="ECO:0007669"/>
    <property type="project" value="InterPro"/>
</dbReference>
<organism evidence="5 6">
    <name type="scientific">Cyphellophora attinorum</name>
    <dbReference type="NCBI Taxonomy" id="1664694"/>
    <lineage>
        <taxon>Eukaryota</taxon>
        <taxon>Fungi</taxon>
        <taxon>Dikarya</taxon>
        <taxon>Ascomycota</taxon>
        <taxon>Pezizomycotina</taxon>
        <taxon>Eurotiomycetes</taxon>
        <taxon>Chaetothyriomycetidae</taxon>
        <taxon>Chaetothyriales</taxon>
        <taxon>Cyphellophoraceae</taxon>
        <taxon>Cyphellophora</taxon>
    </lineage>
</organism>
<feature type="region of interest" description="Disordered" evidence="3">
    <location>
        <begin position="1106"/>
        <end position="1152"/>
    </location>
</feature>
<dbReference type="RefSeq" id="XP_017999214.1">
    <property type="nucleotide sequence ID" value="XM_018145468.1"/>
</dbReference>
<feature type="region of interest" description="Disordered" evidence="3">
    <location>
        <begin position="174"/>
        <end position="214"/>
    </location>
</feature>
<feature type="compositionally biased region" description="Acidic residues" evidence="3">
    <location>
        <begin position="132"/>
        <end position="144"/>
    </location>
</feature>
<name>A0A0N0NLF8_9EURO</name>
<dbReference type="EMBL" id="LFJN01000015">
    <property type="protein sequence ID" value="KPI39251.1"/>
    <property type="molecule type" value="Genomic_DNA"/>
</dbReference>
<evidence type="ECO:0000256" key="3">
    <source>
        <dbReference type="SAM" id="MobiDB-lite"/>
    </source>
</evidence>
<comment type="caution">
    <text evidence="5">The sequence shown here is derived from an EMBL/GenBank/DDBJ whole genome shotgun (WGS) entry which is preliminary data.</text>
</comment>
<dbReference type="VEuPathDB" id="FungiDB:AB675_5269"/>
<feature type="compositionally biased region" description="Basic and acidic residues" evidence="3">
    <location>
        <begin position="82"/>
        <end position="95"/>
    </location>
</feature>
<feature type="domain" description="Transcription initiation factor TFIID subunit 1 histone acetyltransferase" evidence="4">
    <location>
        <begin position="792"/>
        <end position="946"/>
    </location>
</feature>
<feature type="compositionally biased region" description="Low complexity" evidence="3">
    <location>
        <begin position="989"/>
        <end position="1003"/>
    </location>
</feature>
<feature type="compositionally biased region" description="Basic residues" evidence="3">
    <location>
        <begin position="1108"/>
        <end position="1118"/>
    </location>
</feature>
<evidence type="ECO:0000313" key="5">
    <source>
        <dbReference type="EMBL" id="KPI39251.1"/>
    </source>
</evidence>
<dbReference type="InterPro" id="IPR022591">
    <property type="entry name" value="TAF1_HAT_dom"/>
</dbReference>
<reference evidence="5 6" key="1">
    <citation type="submission" date="2015-06" db="EMBL/GenBank/DDBJ databases">
        <title>Draft genome of the ant-associated black yeast Phialophora attae CBS 131958.</title>
        <authorList>
            <person name="Moreno L.F."/>
            <person name="Stielow B.J."/>
            <person name="de Hoog S."/>
            <person name="Vicente V.A."/>
            <person name="Weiss V.A."/>
            <person name="de Vries M."/>
            <person name="Cruz L.M."/>
            <person name="Souza E.M."/>
        </authorList>
    </citation>
    <scope>NUCLEOTIDE SEQUENCE [LARGE SCALE GENOMIC DNA]</scope>
    <source>
        <strain evidence="5 6">CBS 131958</strain>
    </source>
</reference>
<dbReference type="Proteomes" id="UP000038010">
    <property type="component" value="Unassembled WGS sequence"/>
</dbReference>
<feature type="compositionally biased region" description="Acidic residues" evidence="3">
    <location>
        <begin position="322"/>
        <end position="336"/>
    </location>
</feature>
<comment type="subcellular location">
    <subcellularLocation>
        <location evidence="1">Nucleus</location>
    </subcellularLocation>
</comment>
<feature type="region of interest" description="Disordered" evidence="3">
    <location>
        <begin position="943"/>
        <end position="1004"/>
    </location>
</feature>
<evidence type="ECO:0000259" key="4">
    <source>
        <dbReference type="Pfam" id="PF12157"/>
    </source>
</evidence>
<protein>
    <recommendedName>
        <fullName evidence="4">Transcription initiation factor TFIID subunit 1 histone acetyltransferase domain-containing protein</fullName>
    </recommendedName>
</protein>
<dbReference type="InterPro" id="IPR040240">
    <property type="entry name" value="TAF1"/>
</dbReference>
<feature type="region of interest" description="Disordered" evidence="3">
    <location>
        <begin position="31"/>
        <end position="58"/>
    </location>
</feature>
<feature type="compositionally biased region" description="Low complexity" evidence="3">
    <location>
        <begin position="1119"/>
        <end position="1139"/>
    </location>
</feature>
<accession>A0A0N0NLF8</accession>
<dbReference type="GO" id="GO:0004402">
    <property type="term" value="F:histone acetyltransferase activity"/>
    <property type="evidence" value="ECO:0007669"/>
    <property type="project" value="InterPro"/>
</dbReference>
<proteinExistence type="predicted"/>
<sequence>MEDYQPATDDLFDDDMGDLFGDDGNDFIDSNATGFDGGFDGANDVPMLPDDAPAPPQMADDDVAAALKASGAESLDQMLGDVHSRPLELGDKADDAVDYEDMDDDDLPEEEEATGQDNENAYGPLMGIEEAAAADDADQVDDSDLFGASSPFGGNEDVDMGSFIEAPAPVAAADAVGTPAAGDEDDRGSLASDDGGTNELSAMPDAESGDEEEGRLYILQKALFEGATVPATEEENLESWIRFEFPDYNKDETPYFNRLFPPPPVKWRDGKYPAKPPKTIRPNKVNLEVELDQRLLFNAATAPESVEPPKNLVQVHKVEQERDSDDSSEESDDDELLPGGYSMQDLEFMCADLDTLSHGDASEDGFGGLQVQIHDSDDLGFDDFEHAQKKRKLGHSPHEILSIHRINVHSLDDPERQVAKVARKPVLDFNDPNLLIEEIDPETAKLKTKSGAKDRGVQTTASRLAGRFNLSNDKDYDNLQLNAQQSQRGQLGNTKVDHSMPALRLQYPYFPVQLSVPELRHWHRKKMLFKAPFTFSKPNKQKRKNFKGKATKEIYNETKDLSMGDNSTAVLFEYSEEHPLMLSSTGMGNNVVNYYRKKTPDDTYRPKQDIGEPTVLLNEDASPFNVFGHVDPGQEVAALLNSMYRAPLFKQPLKNQDFLIVRETTGLEGTRYYLRNVNSSYVVGQELPIRRVPGIHSRNVTTASKNRLRAIAYRLTRRRKNNRIRVEEVTRHFPDSTDMQNRQKMKEFMSYNKEHKVRAPRAPKSLPWIRHTLKDVGFKPVYGTPANWRLQEWEMAQGQVLFTEEQIQGLITPEDIATLEAKDVGAQYLRDVGYADDDAGDDDEDKVGEPFEQSMAPWKITKNFTLAQDNKAMLKLYGEGDPSGRGEAISFLKTSMKGGFRTMGGAINDTVLSKKELGGHTYNVARQEADYKDALRHIWNKQSSALSSREAPPDPTLEGDVDTREDNRQNNRAASTGTPDRRRIDDETGTSFSRRSGTSQQGQKWLKITRRVKDGSGFKELTVTESDPDVIKAYIRRKQLHETAVLDINSLKPTGDADVDAKNQERYEIENLTSPAPPTYFLKFLLLTKSPLLSLQTELARLEANQARNKKRASKKKATTANPDGTNPDGDDPGSPNAGLATPGGAGKEVKPTVRKCANCGQVGHIKTNKKYDPNAPKCSECGLSLAGARAQKAQALLAQATGKALSAFSSSTLGLGT</sequence>